<evidence type="ECO:0000313" key="2">
    <source>
        <dbReference type="Proteomes" id="UP000325081"/>
    </source>
</evidence>
<comment type="caution">
    <text evidence="1">The sequence shown here is derived from an EMBL/GenBank/DDBJ whole genome shotgun (WGS) entry which is preliminary data.</text>
</comment>
<organism evidence="1 2">
    <name type="scientific">Striga asiatica</name>
    <name type="common">Asiatic witchweed</name>
    <name type="synonym">Buchnera asiatica</name>
    <dbReference type="NCBI Taxonomy" id="4170"/>
    <lineage>
        <taxon>Eukaryota</taxon>
        <taxon>Viridiplantae</taxon>
        <taxon>Streptophyta</taxon>
        <taxon>Embryophyta</taxon>
        <taxon>Tracheophyta</taxon>
        <taxon>Spermatophyta</taxon>
        <taxon>Magnoliopsida</taxon>
        <taxon>eudicotyledons</taxon>
        <taxon>Gunneridae</taxon>
        <taxon>Pentapetalae</taxon>
        <taxon>asterids</taxon>
        <taxon>lamiids</taxon>
        <taxon>Lamiales</taxon>
        <taxon>Orobanchaceae</taxon>
        <taxon>Buchnereae</taxon>
        <taxon>Striga</taxon>
    </lineage>
</organism>
<protein>
    <submittedName>
        <fullName evidence="1">Hemagglutinin</fullName>
    </submittedName>
</protein>
<name>A0A5A7Q980_STRAF</name>
<reference evidence="2" key="1">
    <citation type="journal article" date="2019" name="Curr. Biol.">
        <title>Genome Sequence of Striga asiatica Provides Insight into the Evolution of Plant Parasitism.</title>
        <authorList>
            <person name="Yoshida S."/>
            <person name="Kim S."/>
            <person name="Wafula E.K."/>
            <person name="Tanskanen J."/>
            <person name="Kim Y.M."/>
            <person name="Honaas L."/>
            <person name="Yang Z."/>
            <person name="Spallek T."/>
            <person name="Conn C.E."/>
            <person name="Ichihashi Y."/>
            <person name="Cheong K."/>
            <person name="Cui S."/>
            <person name="Der J.P."/>
            <person name="Gundlach H."/>
            <person name="Jiao Y."/>
            <person name="Hori C."/>
            <person name="Ishida J.K."/>
            <person name="Kasahara H."/>
            <person name="Kiba T."/>
            <person name="Kim M.S."/>
            <person name="Koo N."/>
            <person name="Laohavisit A."/>
            <person name="Lee Y.H."/>
            <person name="Lumba S."/>
            <person name="McCourt P."/>
            <person name="Mortimer J.C."/>
            <person name="Mutuku J.M."/>
            <person name="Nomura T."/>
            <person name="Sasaki-Sekimoto Y."/>
            <person name="Seto Y."/>
            <person name="Wang Y."/>
            <person name="Wakatake T."/>
            <person name="Sakakibara H."/>
            <person name="Demura T."/>
            <person name="Yamaguchi S."/>
            <person name="Yoneyama K."/>
            <person name="Manabe R.I."/>
            <person name="Nelson D.C."/>
            <person name="Schulman A.H."/>
            <person name="Timko M.P."/>
            <person name="dePamphilis C.W."/>
            <person name="Choi D."/>
            <person name="Shirasu K."/>
        </authorList>
    </citation>
    <scope>NUCLEOTIDE SEQUENCE [LARGE SCALE GENOMIC DNA]</scope>
    <source>
        <strain evidence="2">cv. UVA1</strain>
    </source>
</reference>
<accession>A0A5A7Q980</accession>
<dbReference type="AlphaFoldDB" id="A0A5A7Q980"/>
<proteinExistence type="predicted"/>
<gene>
    <name evidence="1" type="ORF">STAS_17669</name>
</gene>
<keyword evidence="2" id="KW-1185">Reference proteome</keyword>
<dbReference type="Proteomes" id="UP000325081">
    <property type="component" value="Unassembled WGS sequence"/>
</dbReference>
<evidence type="ECO:0000313" key="1">
    <source>
        <dbReference type="EMBL" id="GER40967.1"/>
    </source>
</evidence>
<dbReference type="EMBL" id="BKCP01006038">
    <property type="protein sequence ID" value="GER40967.1"/>
    <property type="molecule type" value="Genomic_DNA"/>
</dbReference>
<sequence length="104" mass="11170">MIATEQRSFTSDGVSVYGGVAAAGGCRRWRSSRICWLLEAVDGGVALRLLPAWMPAGDPLPLLPSHHRLHPHDGHTSEPTVATLGLCLVHGDIPTVELLGRKKK</sequence>
<dbReference type="PROSITE" id="PS51257">
    <property type="entry name" value="PROKAR_LIPOPROTEIN"/>
    <property type="match status" value="1"/>
</dbReference>